<dbReference type="AlphaFoldDB" id="A0A971CY85"/>
<evidence type="ECO:0000256" key="4">
    <source>
        <dbReference type="SAM" id="SignalP"/>
    </source>
</evidence>
<dbReference type="Proteomes" id="UP000767327">
    <property type="component" value="Unassembled WGS sequence"/>
</dbReference>
<dbReference type="RefSeq" id="WP_273172830.1">
    <property type="nucleotide sequence ID" value="NZ_CP181270.1"/>
</dbReference>
<evidence type="ECO:0000313" key="6">
    <source>
        <dbReference type="Proteomes" id="UP000767327"/>
    </source>
</evidence>
<dbReference type="SUPFAM" id="SSF53850">
    <property type="entry name" value="Periplasmic binding protein-like II"/>
    <property type="match status" value="1"/>
</dbReference>
<accession>A0A971CY85</accession>
<gene>
    <name evidence="5" type="ORF">GXW98_02555</name>
</gene>
<proteinExistence type="inferred from homology"/>
<dbReference type="PANTHER" id="PTHR43649">
    <property type="entry name" value="ARABINOSE-BINDING PROTEIN-RELATED"/>
    <property type="match status" value="1"/>
</dbReference>
<name>A0A971CY85_9BIFI</name>
<dbReference type="InterPro" id="IPR050490">
    <property type="entry name" value="Bact_solute-bd_prot1"/>
</dbReference>
<evidence type="ECO:0000256" key="2">
    <source>
        <dbReference type="ARBA" id="ARBA00022448"/>
    </source>
</evidence>
<dbReference type="PANTHER" id="PTHR43649:SF34">
    <property type="entry name" value="ABC TRANSPORTER PERIPLASMIC-BINDING PROTEIN YCJN-RELATED"/>
    <property type="match status" value="1"/>
</dbReference>
<evidence type="ECO:0000313" key="5">
    <source>
        <dbReference type="EMBL" id="NLT79153.1"/>
    </source>
</evidence>
<evidence type="ECO:0000256" key="1">
    <source>
        <dbReference type="ARBA" id="ARBA00008520"/>
    </source>
</evidence>
<dbReference type="Gene3D" id="3.40.190.10">
    <property type="entry name" value="Periplasmic binding protein-like II"/>
    <property type="match status" value="1"/>
</dbReference>
<comment type="similarity">
    <text evidence="1">Belongs to the bacterial solute-binding protein 1 family.</text>
</comment>
<sequence length="447" mass="48787">MRVAHKALTATLAIAMLAGTAACGSSSDDGDAAAGGIYYLNNKPEIADSMKALAAAYTKETGVPFTVQTAASGTYQQSLKSELSKSQPPTLFQVLGQSGLDTWKDYAANMSDTEIYKQLNDQDLALKSDDGNEVLAVPVVTETYGIIYRKDLLQKYFELPNATIKDVKDINNFEALKTVSDEIQTNASALGVKGAFASMGFDASSNWRWSTHLASIPLAFEFAKDNVTKQPSSIKGTYLKQFKNITDLYLKDSTVPTSALSGKTMDDSLSDITTGAAVFFQNGSWSWPDLVSGGLKADQIGVLPIYTGIPGEEDYGMSTGSETFWCVNKQASEESQKATKDFLKWLITSDKGRETWSHTMGFTTPFKTFTGEYATDNPIVKAADEYQAEGKKNVQWAFLYDPSDEWKTNLGNSLLEYAQGTSDWDGVKKAFVDNWATEYETTKANQG</sequence>
<organism evidence="5 6">
    <name type="scientific">Bifidobacterium crudilactis</name>
    <dbReference type="NCBI Taxonomy" id="327277"/>
    <lineage>
        <taxon>Bacteria</taxon>
        <taxon>Bacillati</taxon>
        <taxon>Actinomycetota</taxon>
        <taxon>Actinomycetes</taxon>
        <taxon>Bifidobacteriales</taxon>
        <taxon>Bifidobacteriaceae</taxon>
        <taxon>Bifidobacterium</taxon>
    </lineage>
</organism>
<dbReference type="PROSITE" id="PS51257">
    <property type="entry name" value="PROKAR_LIPOPROTEIN"/>
    <property type="match status" value="1"/>
</dbReference>
<evidence type="ECO:0000256" key="3">
    <source>
        <dbReference type="ARBA" id="ARBA00022729"/>
    </source>
</evidence>
<protein>
    <submittedName>
        <fullName evidence="5">ABC transporter substrate-binding protein</fullName>
    </submittedName>
</protein>
<keyword evidence="3 4" id="KW-0732">Signal</keyword>
<dbReference type="Pfam" id="PF13416">
    <property type="entry name" value="SBP_bac_8"/>
    <property type="match status" value="1"/>
</dbReference>
<feature type="signal peptide" evidence="4">
    <location>
        <begin position="1"/>
        <end position="21"/>
    </location>
</feature>
<keyword evidence="2" id="KW-0813">Transport</keyword>
<dbReference type="InterPro" id="IPR006059">
    <property type="entry name" value="SBP"/>
</dbReference>
<reference evidence="5" key="1">
    <citation type="journal article" date="2020" name="Biotechnol. Biofuels">
        <title>New insights from the biogas microbiome by comprehensive genome-resolved metagenomics of nearly 1600 species originating from multiple anaerobic digesters.</title>
        <authorList>
            <person name="Campanaro S."/>
            <person name="Treu L."/>
            <person name="Rodriguez-R L.M."/>
            <person name="Kovalovszki A."/>
            <person name="Ziels R.M."/>
            <person name="Maus I."/>
            <person name="Zhu X."/>
            <person name="Kougias P.G."/>
            <person name="Basile A."/>
            <person name="Luo G."/>
            <person name="Schluter A."/>
            <person name="Konstantinidis K.T."/>
            <person name="Angelidaki I."/>
        </authorList>
    </citation>
    <scope>NUCLEOTIDE SEQUENCE</scope>
    <source>
        <strain evidence="5">AS01afH2WH_6</strain>
    </source>
</reference>
<dbReference type="EMBL" id="JAAXZR010000010">
    <property type="protein sequence ID" value="NLT79153.1"/>
    <property type="molecule type" value="Genomic_DNA"/>
</dbReference>
<comment type="caution">
    <text evidence="5">The sequence shown here is derived from an EMBL/GenBank/DDBJ whole genome shotgun (WGS) entry which is preliminary data.</text>
</comment>
<reference evidence="5" key="2">
    <citation type="submission" date="2020-01" db="EMBL/GenBank/DDBJ databases">
        <authorList>
            <person name="Campanaro S."/>
        </authorList>
    </citation>
    <scope>NUCLEOTIDE SEQUENCE</scope>
    <source>
        <strain evidence="5">AS01afH2WH_6</strain>
    </source>
</reference>
<feature type="chain" id="PRO_5038526564" evidence="4">
    <location>
        <begin position="22"/>
        <end position="447"/>
    </location>
</feature>